<evidence type="ECO:0000313" key="1">
    <source>
        <dbReference type="EMBL" id="MCI38552.1"/>
    </source>
</evidence>
<dbReference type="EMBL" id="LXQA010257086">
    <property type="protein sequence ID" value="MCI38552.1"/>
    <property type="molecule type" value="Genomic_DNA"/>
</dbReference>
<organism evidence="1 2">
    <name type="scientific">Trifolium medium</name>
    <dbReference type="NCBI Taxonomy" id="97028"/>
    <lineage>
        <taxon>Eukaryota</taxon>
        <taxon>Viridiplantae</taxon>
        <taxon>Streptophyta</taxon>
        <taxon>Embryophyta</taxon>
        <taxon>Tracheophyta</taxon>
        <taxon>Spermatophyta</taxon>
        <taxon>Magnoliopsida</taxon>
        <taxon>eudicotyledons</taxon>
        <taxon>Gunneridae</taxon>
        <taxon>Pentapetalae</taxon>
        <taxon>rosids</taxon>
        <taxon>fabids</taxon>
        <taxon>Fabales</taxon>
        <taxon>Fabaceae</taxon>
        <taxon>Papilionoideae</taxon>
        <taxon>50 kb inversion clade</taxon>
        <taxon>NPAAA clade</taxon>
        <taxon>Hologalegina</taxon>
        <taxon>IRL clade</taxon>
        <taxon>Trifolieae</taxon>
        <taxon>Trifolium</taxon>
    </lineage>
</organism>
<comment type="caution">
    <text evidence="1">The sequence shown here is derived from an EMBL/GenBank/DDBJ whole genome shotgun (WGS) entry which is preliminary data.</text>
</comment>
<name>A0A392RQS2_9FABA</name>
<protein>
    <submittedName>
        <fullName evidence="1">Uncharacterized protein</fullName>
    </submittedName>
</protein>
<sequence length="68" mass="7446">MHSNDKGINCPVNCVLCSGAEVDNMDVFFTCPSSQNVWNMCEFQSIVQVASVIEENAATVIFNVLANF</sequence>
<keyword evidence="2" id="KW-1185">Reference proteome</keyword>
<evidence type="ECO:0000313" key="2">
    <source>
        <dbReference type="Proteomes" id="UP000265520"/>
    </source>
</evidence>
<dbReference type="Proteomes" id="UP000265520">
    <property type="component" value="Unassembled WGS sequence"/>
</dbReference>
<dbReference type="AlphaFoldDB" id="A0A392RQS2"/>
<proteinExistence type="predicted"/>
<reference evidence="1 2" key="1">
    <citation type="journal article" date="2018" name="Front. Plant Sci.">
        <title>Red Clover (Trifolium pratense) and Zigzag Clover (T. medium) - A Picture of Genomic Similarities and Differences.</title>
        <authorList>
            <person name="Dluhosova J."/>
            <person name="Istvanek J."/>
            <person name="Nedelnik J."/>
            <person name="Repkova J."/>
        </authorList>
    </citation>
    <scope>NUCLEOTIDE SEQUENCE [LARGE SCALE GENOMIC DNA]</scope>
    <source>
        <strain evidence="2">cv. 10/8</strain>
        <tissue evidence="1">Leaf</tissue>
    </source>
</reference>
<accession>A0A392RQS2</accession>